<evidence type="ECO:0000313" key="2">
    <source>
        <dbReference type="EMBL" id="MFC7670848.1"/>
    </source>
</evidence>
<keyword evidence="1" id="KW-0812">Transmembrane</keyword>
<dbReference type="EMBL" id="JBHTEK010000004">
    <property type="protein sequence ID" value="MFC7670848.1"/>
    <property type="molecule type" value="Genomic_DNA"/>
</dbReference>
<sequence>METTPDPSPRLQPEDKQAFIKIAGLLTWVIALMVLVVAVTAYIVVFNPKTPDLLADAPATTAAAASGPAAGLPDVAGGLWGAKPTSSSPPASCSTA</sequence>
<name>A0ABW2UET4_9BACT</name>
<accession>A0ABW2UET4</accession>
<evidence type="ECO:0000256" key="1">
    <source>
        <dbReference type="SAM" id="Phobius"/>
    </source>
</evidence>
<keyword evidence="3" id="KW-1185">Reference proteome</keyword>
<feature type="transmembrane region" description="Helical" evidence="1">
    <location>
        <begin position="20"/>
        <end position="45"/>
    </location>
</feature>
<organism evidence="2 3">
    <name type="scientific">Hymenobacter humi</name>
    <dbReference type="NCBI Taxonomy" id="1411620"/>
    <lineage>
        <taxon>Bacteria</taxon>
        <taxon>Pseudomonadati</taxon>
        <taxon>Bacteroidota</taxon>
        <taxon>Cytophagia</taxon>
        <taxon>Cytophagales</taxon>
        <taxon>Hymenobacteraceae</taxon>
        <taxon>Hymenobacter</taxon>
    </lineage>
</organism>
<evidence type="ECO:0000313" key="3">
    <source>
        <dbReference type="Proteomes" id="UP001596513"/>
    </source>
</evidence>
<reference evidence="3" key="1">
    <citation type="journal article" date="2019" name="Int. J. Syst. Evol. Microbiol.">
        <title>The Global Catalogue of Microorganisms (GCM) 10K type strain sequencing project: providing services to taxonomists for standard genome sequencing and annotation.</title>
        <authorList>
            <consortium name="The Broad Institute Genomics Platform"/>
            <consortium name="The Broad Institute Genome Sequencing Center for Infectious Disease"/>
            <person name="Wu L."/>
            <person name="Ma J."/>
        </authorList>
    </citation>
    <scope>NUCLEOTIDE SEQUENCE [LARGE SCALE GENOMIC DNA]</scope>
    <source>
        <strain evidence="3">JCM 19635</strain>
    </source>
</reference>
<protein>
    <submittedName>
        <fullName evidence="2">Uncharacterized protein</fullName>
    </submittedName>
</protein>
<dbReference type="RefSeq" id="WP_380206609.1">
    <property type="nucleotide sequence ID" value="NZ_JBHTEK010000004.1"/>
</dbReference>
<dbReference type="Proteomes" id="UP001596513">
    <property type="component" value="Unassembled WGS sequence"/>
</dbReference>
<gene>
    <name evidence="2" type="ORF">ACFQT0_28265</name>
</gene>
<comment type="caution">
    <text evidence="2">The sequence shown here is derived from an EMBL/GenBank/DDBJ whole genome shotgun (WGS) entry which is preliminary data.</text>
</comment>
<keyword evidence="1" id="KW-0472">Membrane</keyword>
<proteinExistence type="predicted"/>
<keyword evidence="1" id="KW-1133">Transmembrane helix</keyword>